<feature type="repeat" description="ANK" evidence="3">
    <location>
        <begin position="197"/>
        <end position="217"/>
    </location>
</feature>
<dbReference type="SMART" id="SM00248">
    <property type="entry name" value="ANK"/>
    <property type="match status" value="3"/>
</dbReference>
<evidence type="ECO:0000256" key="4">
    <source>
        <dbReference type="SAM" id="MobiDB-lite"/>
    </source>
</evidence>
<evidence type="ECO:0000313" key="6">
    <source>
        <dbReference type="EMBL" id="KAF2271306.1"/>
    </source>
</evidence>
<keyword evidence="1" id="KW-0677">Repeat</keyword>
<gene>
    <name evidence="6" type="ORF">EI97DRAFT_388201</name>
</gene>
<keyword evidence="2 3" id="KW-0040">ANK repeat</keyword>
<reference evidence="6" key="1">
    <citation type="journal article" date="2020" name="Stud. Mycol.">
        <title>101 Dothideomycetes genomes: a test case for predicting lifestyles and emergence of pathogens.</title>
        <authorList>
            <person name="Haridas S."/>
            <person name="Albert R."/>
            <person name="Binder M."/>
            <person name="Bloem J."/>
            <person name="Labutti K."/>
            <person name="Salamov A."/>
            <person name="Andreopoulos B."/>
            <person name="Baker S."/>
            <person name="Barry K."/>
            <person name="Bills G."/>
            <person name="Bluhm B."/>
            <person name="Cannon C."/>
            <person name="Castanera R."/>
            <person name="Culley D."/>
            <person name="Daum C."/>
            <person name="Ezra D."/>
            <person name="Gonzalez J."/>
            <person name="Henrissat B."/>
            <person name="Kuo A."/>
            <person name="Liang C."/>
            <person name="Lipzen A."/>
            <person name="Lutzoni F."/>
            <person name="Magnuson J."/>
            <person name="Mondo S."/>
            <person name="Nolan M."/>
            <person name="Ohm R."/>
            <person name="Pangilinan J."/>
            <person name="Park H.-J."/>
            <person name="Ramirez L."/>
            <person name="Alfaro M."/>
            <person name="Sun H."/>
            <person name="Tritt A."/>
            <person name="Yoshinaga Y."/>
            <person name="Zwiers L.-H."/>
            <person name="Turgeon B."/>
            <person name="Goodwin S."/>
            <person name="Spatafora J."/>
            <person name="Crous P."/>
            <person name="Grigoriev I."/>
        </authorList>
    </citation>
    <scope>NUCLEOTIDE SEQUENCE</scope>
    <source>
        <strain evidence="6">CBS 379.55</strain>
    </source>
</reference>
<dbReference type="PANTHER" id="PTHR24166:SF48">
    <property type="entry name" value="PROTEIN VAPYRIN"/>
    <property type="match status" value="1"/>
</dbReference>
<dbReference type="SUPFAM" id="SSF48403">
    <property type="entry name" value="Ankyrin repeat"/>
    <property type="match status" value="1"/>
</dbReference>
<dbReference type="InterPro" id="IPR036770">
    <property type="entry name" value="Ankyrin_rpt-contain_sf"/>
</dbReference>
<dbReference type="PANTHER" id="PTHR24166">
    <property type="entry name" value="ROLLING PEBBLES, ISOFORM B"/>
    <property type="match status" value="1"/>
</dbReference>
<evidence type="ECO:0000256" key="3">
    <source>
        <dbReference type="PROSITE-ProRule" id="PRU00023"/>
    </source>
</evidence>
<feature type="repeat" description="ANK" evidence="3">
    <location>
        <begin position="119"/>
        <end position="151"/>
    </location>
</feature>
<evidence type="ECO:0000256" key="5">
    <source>
        <dbReference type="SAM" id="Phobius"/>
    </source>
</evidence>
<evidence type="ECO:0000256" key="2">
    <source>
        <dbReference type="ARBA" id="ARBA00023043"/>
    </source>
</evidence>
<accession>A0A6A6J6P6</accession>
<dbReference type="Gene3D" id="1.25.40.20">
    <property type="entry name" value="Ankyrin repeat-containing domain"/>
    <property type="match status" value="1"/>
</dbReference>
<feature type="transmembrane region" description="Helical" evidence="5">
    <location>
        <begin position="428"/>
        <end position="448"/>
    </location>
</feature>
<dbReference type="GeneID" id="54549344"/>
<dbReference type="Pfam" id="PF12796">
    <property type="entry name" value="Ank_2"/>
    <property type="match status" value="2"/>
</dbReference>
<evidence type="ECO:0000313" key="7">
    <source>
        <dbReference type="Proteomes" id="UP000800097"/>
    </source>
</evidence>
<keyword evidence="5" id="KW-1133">Transmembrane helix</keyword>
<dbReference type="InterPro" id="IPR050889">
    <property type="entry name" value="Dendritic_Spine_Reg/Scaffold"/>
</dbReference>
<dbReference type="EMBL" id="ML986551">
    <property type="protein sequence ID" value="KAF2271306.1"/>
    <property type="molecule type" value="Genomic_DNA"/>
</dbReference>
<evidence type="ECO:0000256" key="1">
    <source>
        <dbReference type="ARBA" id="ARBA00022737"/>
    </source>
</evidence>
<dbReference type="AlphaFoldDB" id="A0A6A6J6P6"/>
<keyword evidence="5" id="KW-0472">Membrane</keyword>
<keyword evidence="5" id="KW-0812">Transmembrane</keyword>
<sequence length="477" mass="53292">MEVDACTGTEHSRRSADLPIAGPSDLESPPPPLYTSQPQDPVVELKILRESLRKAAADLPLPLLTYPPSNPDSSSTNREINLQQEIITSFFLALSNKNIPLTSAFLSSGLVSAESTDNHGCTPLLAAISTENVAVVKLLLDAGANVNRFSPKKKKLLHEKYPPLRTPLMHACTLGSLPVARILLSEYAADDALVAPDGETALHLAAKRRHREIVAFLPMRRAGGWKRWKCRVDRTVGRRVRKLGRWIVALGRVLLWEIPKLLLWDCPKHVILPGLKKIWSKRKDLPRLTMKLLKGVWKGLKEVPEALWEAMKLVPNAVKWLTKLIWNAIKSLPGAVKIALVWAWSGVKAAGISTLEILKRLGSFLHTVLSAVASFFRGITLQDIWNGFVDVLEAVFIKLPAKLWDWIATFGKTTYEIIGKLFGCTGKAIWYLLLWIFYLLTYVPLKLVKILVDCGKSVGNGFQEILLWINPKRTTWV</sequence>
<dbReference type="PROSITE" id="PS50297">
    <property type="entry name" value="ANK_REP_REGION"/>
    <property type="match status" value="2"/>
</dbReference>
<feature type="region of interest" description="Disordered" evidence="4">
    <location>
        <begin position="1"/>
        <end position="40"/>
    </location>
</feature>
<proteinExistence type="predicted"/>
<keyword evidence="7" id="KW-1185">Reference proteome</keyword>
<name>A0A6A6J6P6_WESOR</name>
<dbReference type="Proteomes" id="UP000800097">
    <property type="component" value="Unassembled WGS sequence"/>
</dbReference>
<dbReference type="OrthoDB" id="4772757at2759"/>
<dbReference type="RefSeq" id="XP_033648845.1">
    <property type="nucleotide sequence ID" value="XM_033796169.1"/>
</dbReference>
<dbReference type="InterPro" id="IPR002110">
    <property type="entry name" value="Ankyrin_rpt"/>
</dbReference>
<dbReference type="PROSITE" id="PS50088">
    <property type="entry name" value="ANK_REPEAT"/>
    <property type="match status" value="2"/>
</dbReference>
<organism evidence="6 7">
    <name type="scientific">Westerdykella ornata</name>
    <dbReference type="NCBI Taxonomy" id="318751"/>
    <lineage>
        <taxon>Eukaryota</taxon>
        <taxon>Fungi</taxon>
        <taxon>Dikarya</taxon>
        <taxon>Ascomycota</taxon>
        <taxon>Pezizomycotina</taxon>
        <taxon>Dothideomycetes</taxon>
        <taxon>Pleosporomycetidae</taxon>
        <taxon>Pleosporales</taxon>
        <taxon>Sporormiaceae</taxon>
        <taxon>Westerdykella</taxon>
    </lineage>
</organism>
<protein>
    <submittedName>
        <fullName evidence="6">Ankyrin</fullName>
    </submittedName>
</protein>